<sequence>MVSTEEHDRCVLELRKIEQRNKRRRERNADAWREQQIQFQHHASNSHVAAAEKRLLCNRQRREVTAKKKELHEQEYVRIEGGVSLQNKRSRRLVQLASSRGVVVDCSIEGSIDNGNDIVDQRIQLAGEHFTSTGYDTIVDGCTVENELSARCEGMVFEYFTHQSLSTPLADWSLTISTLNIQRYIMAFQPKLIPDISLGQTSWIAKVVVAKKNISRTAQRSPVKYQNLVLVDQHAYIQVQDSTGCIDTTMTGETVEAFWQSTADILMQLTTQEDQSVTQSIRTSIDDEHILYVRATERNVNGIQVKYDVVFLIDSVTELDTPMRPKTHLDVVFTFRDSDISQDEEHGGLTGSSIPSQLGESIDHSVVDDFSKEDDIPVQQQYPGLMAHMYKSILDVGVQQGQWTSKVIVAKKSVPKKSQLTRLTYQNFVFIDLQENKVQCTIYNNDITAFQNTLIWSNTYLILNAAMKLTDPRNKVTLGPTQWTINGRTKVQLIEEDNQALLFLTYNLVLFRDLQQHIDMDSELGTLAVRHVLHTLDQYFSSRSLDKYFFASKCMANISDIVAVVIDVLPKKVVQTKYQSESCI</sequence>
<dbReference type="Proteomes" id="UP001604277">
    <property type="component" value="Unassembled WGS sequence"/>
</dbReference>
<accession>A0ABD1S4W4</accession>
<evidence type="ECO:0000313" key="1">
    <source>
        <dbReference type="EMBL" id="KAL2494349.1"/>
    </source>
</evidence>
<evidence type="ECO:0000313" key="2">
    <source>
        <dbReference type="Proteomes" id="UP001604277"/>
    </source>
</evidence>
<reference evidence="2" key="1">
    <citation type="submission" date="2024-07" db="EMBL/GenBank/DDBJ databases">
        <title>Two chromosome-level genome assemblies of Korean endemic species Abeliophyllum distichum and Forsythia ovata (Oleaceae).</title>
        <authorList>
            <person name="Jang H."/>
        </authorList>
    </citation>
    <scope>NUCLEOTIDE SEQUENCE [LARGE SCALE GENOMIC DNA]</scope>
</reference>
<dbReference type="AlphaFoldDB" id="A0ABD1S4W4"/>
<name>A0ABD1S4W4_9LAMI</name>
<keyword evidence="2" id="KW-1185">Reference proteome</keyword>
<protein>
    <submittedName>
        <fullName evidence="1">Replication protein A 70 kDa DNA-binding subunit B-like</fullName>
    </submittedName>
</protein>
<organism evidence="1 2">
    <name type="scientific">Forsythia ovata</name>
    <dbReference type="NCBI Taxonomy" id="205694"/>
    <lineage>
        <taxon>Eukaryota</taxon>
        <taxon>Viridiplantae</taxon>
        <taxon>Streptophyta</taxon>
        <taxon>Embryophyta</taxon>
        <taxon>Tracheophyta</taxon>
        <taxon>Spermatophyta</taxon>
        <taxon>Magnoliopsida</taxon>
        <taxon>eudicotyledons</taxon>
        <taxon>Gunneridae</taxon>
        <taxon>Pentapetalae</taxon>
        <taxon>asterids</taxon>
        <taxon>lamiids</taxon>
        <taxon>Lamiales</taxon>
        <taxon>Oleaceae</taxon>
        <taxon>Forsythieae</taxon>
        <taxon>Forsythia</taxon>
    </lineage>
</organism>
<dbReference type="Gene3D" id="2.40.50.140">
    <property type="entry name" value="Nucleic acid-binding proteins"/>
    <property type="match status" value="2"/>
</dbReference>
<dbReference type="InterPro" id="IPR012340">
    <property type="entry name" value="NA-bd_OB-fold"/>
</dbReference>
<dbReference type="SUPFAM" id="SSF50249">
    <property type="entry name" value="Nucleic acid-binding proteins"/>
    <property type="match status" value="2"/>
</dbReference>
<comment type="caution">
    <text evidence="1">The sequence shown here is derived from an EMBL/GenBank/DDBJ whole genome shotgun (WGS) entry which is preliminary data.</text>
</comment>
<gene>
    <name evidence="1" type="ORF">Fot_38106</name>
</gene>
<proteinExistence type="predicted"/>
<dbReference type="EMBL" id="JBFOLJ010000011">
    <property type="protein sequence ID" value="KAL2494349.1"/>
    <property type="molecule type" value="Genomic_DNA"/>
</dbReference>